<dbReference type="GO" id="GO:0010119">
    <property type="term" value="P:regulation of stomatal movement"/>
    <property type="evidence" value="ECO:0007669"/>
    <property type="project" value="InterPro"/>
</dbReference>
<feature type="domain" description="Stomatal closure-related actin-binding protein actin-binding" evidence="3">
    <location>
        <begin position="65"/>
        <end position="106"/>
    </location>
</feature>
<dbReference type="Proteomes" id="UP000298416">
    <property type="component" value="Unassembled WGS sequence"/>
</dbReference>
<feature type="coiled-coil region" evidence="1">
    <location>
        <begin position="228"/>
        <end position="306"/>
    </location>
</feature>
<evidence type="ECO:0000259" key="4">
    <source>
        <dbReference type="Pfam" id="PF16712"/>
    </source>
</evidence>
<dbReference type="Pfam" id="PF16711">
    <property type="entry name" value="SCAB-ABD"/>
    <property type="match status" value="1"/>
</dbReference>
<reference evidence="6" key="2">
    <citation type="submission" date="2020-08" db="EMBL/GenBank/DDBJ databases">
        <title>Plant Genome Project.</title>
        <authorList>
            <person name="Zhang R.-G."/>
        </authorList>
    </citation>
    <scope>NUCLEOTIDE SEQUENCE</scope>
    <source>
        <strain evidence="6">Huo1</strain>
        <tissue evidence="6">Leaf</tissue>
    </source>
</reference>
<feature type="domain" description="Stomatal closure-related actin-binding protein coiled-coil" evidence="4">
    <location>
        <begin position="148"/>
        <end position="314"/>
    </location>
</feature>
<sequence>MFLLSSEDYSIMTRLTHDYSYATQKDAVSPVSTDVFFASSRFPHYKIGANNQIVEVKEDAEMSSMKDMVARETALLLEQQKRLSVRDLASKFEKGLAAAAKLSDEVHSHLNWSYFYFQVQNCDAAFKWMSSIVKLIAFGFQARLKEAVSLEKHVLLKKLRDTLEALRGRVAGSNKDDVEEAIAMVEALAVHLTQREGELIQEKAEVKKLATFLKQASNDAKKLVDEERAFALAEIENARKAVQRVEEALQEHERMSRASGKQDLDELMKEVQEARRIKMLHQPSRVMDMEHELRALRIQLAEKSKHSLQLQKELAITRKGDKKTPHLYDIDGTEALGSILFIYQCSDSAPELSECAIQWYRLMPENGKKELISGATKSVYAPEPCDVGRMLQAEISANDQTTTVATSGPVDPAAGLGSYVEALVRRHDTEFNVCDSCISIAKFGSQLLFVCLISEVAVTSLSGTFLLLNFNISVVVIQMNGADHDSHAIHVLHIGKMRMKLCRAKTTLVKEYYSNSMQLCGARGGGNAAAQAVYWQAKAGDSLVLAFESERERNAAIMLARRFAFDCNITLAGPDAGA</sequence>
<feature type="domain" description="Stomatal closure-related actin-binding protein PH" evidence="5">
    <location>
        <begin position="471"/>
        <end position="575"/>
    </location>
</feature>
<dbReference type="InterPro" id="IPR041144">
    <property type="entry name" value="SCAB-PH"/>
</dbReference>
<evidence type="ECO:0000259" key="2">
    <source>
        <dbReference type="Pfam" id="PF16709"/>
    </source>
</evidence>
<dbReference type="PANTHER" id="PTHR31172:SF3">
    <property type="entry name" value="STOMATAL CLOSURE-RELATED ACTIN-BINDING PROTEIN 1"/>
    <property type="match status" value="1"/>
</dbReference>
<accession>A0A8X8ZR97</accession>
<evidence type="ECO:0000256" key="1">
    <source>
        <dbReference type="SAM" id="Coils"/>
    </source>
</evidence>
<proteinExistence type="predicted"/>
<gene>
    <name evidence="6" type="ORF">SASPL_126729</name>
</gene>
<dbReference type="Pfam" id="PF16712">
    <property type="entry name" value="SCAB_CC"/>
    <property type="match status" value="1"/>
</dbReference>
<keyword evidence="1" id="KW-0175">Coiled coil</keyword>
<reference evidence="6" key="1">
    <citation type="submission" date="2018-01" db="EMBL/GenBank/DDBJ databases">
        <authorList>
            <person name="Mao J.F."/>
        </authorList>
    </citation>
    <scope>NUCLEOTIDE SEQUENCE</scope>
    <source>
        <strain evidence="6">Huo1</strain>
        <tissue evidence="6">Leaf</tissue>
    </source>
</reference>
<evidence type="ECO:0000259" key="5">
    <source>
        <dbReference type="Pfam" id="PF17684"/>
    </source>
</evidence>
<dbReference type="Gene3D" id="2.30.29.140">
    <property type="match status" value="1"/>
</dbReference>
<feature type="domain" description="Stomatal closure-related actin-binding protein Ig" evidence="2">
    <location>
        <begin position="328"/>
        <end position="425"/>
    </location>
</feature>
<dbReference type="GO" id="GO:0007015">
    <property type="term" value="P:actin filament organization"/>
    <property type="evidence" value="ECO:0007669"/>
    <property type="project" value="InterPro"/>
</dbReference>
<dbReference type="EMBL" id="PNBA02000009">
    <property type="protein sequence ID" value="KAG6414013.1"/>
    <property type="molecule type" value="Genomic_DNA"/>
</dbReference>
<dbReference type="AlphaFoldDB" id="A0A8X8ZR97"/>
<dbReference type="Gene3D" id="1.20.5.440">
    <property type="entry name" value="ATP synthase delta/epsilon subunit, C-terminal domain"/>
    <property type="match status" value="1"/>
</dbReference>
<evidence type="ECO:0000313" key="6">
    <source>
        <dbReference type="EMBL" id="KAG6414013.1"/>
    </source>
</evidence>
<keyword evidence="7" id="KW-1185">Reference proteome</keyword>
<evidence type="ECO:0000259" key="3">
    <source>
        <dbReference type="Pfam" id="PF16711"/>
    </source>
</evidence>
<dbReference type="GO" id="GO:0003779">
    <property type="term" value="F:actin binding"/>
    <property type="evidence" value="ECO:0007669"/>
    <property type="project" value="InterPro"/>
</dbReference>
<evidence type="ECO:0008006" key="8">
    <source>
        <dbReference type="Google" id="ProtNLM"/>
    </source>
</evidence>
<dbReference type="PANTHER" id="PTHR31172">
    <property type="entry name" value="STOMATAL CLOSURE-RELATED ACTIN-BINDING PROTEIN 1"/>
    <property type="match status" value="1"/>
</dbReference>
<evidence type="ECO:0000313" key="7">
    <source>
        <dbReference type="Proteomes" id="UP000298416"/>
    </source>
</evidence>
<dbReference type="InterPro" id="IPR032009">
    <property type="entry name" value="SCAB_CC"/>
</dbReference>
<organism evidence="6">
    <name type="scientific">Salvia splendens</name>
    <name type="common">Scarlet sage</name>
    <dbReference type="NCBI Taxonomy" id="180675"/>
    <lineage>
        <taxon>Eukaryota</taxon>
        <taxon>Viridiplantae</taxon>
        <taxon>Streptophyta</taxon>
        <taxon>Embryophyta</taxon>
        <taxon>Tracheophyta</taxon>
        <taxon>Spermatophyta</taxon>
        <taxon>Magnoliopsida</taxon>
        <taxon>eudicotyledons</taxon>
        <taxon>Gunneridae</taxon>
        <taxon>Pentapetalae</taxon>
        <taxon>asterids</taxon>
        <taxon>lamiids</taxon>
        <taxon>Lamiales</taxon>
        <taxon>Lamiaceae</taxon>
        <taxon>Nepetoideae</taxon>
        <taxon>Mentheae</taxon>
        <taxon>Salviinae</taxon>
        <taxon>Salvia</taxon>
        <taxon>Salvia subgen. Calosphace</taxon>
        <taxon>core Calosphace</taxon>
    </lineage>
</organism>
<dbReference type="InterPro" id="IPR032012">
    <property type="entry name" value="SCAB-ABD"/>
</dbReference>
<dbReference type="Pfam" id="PF16709">
    <property type="entry name" value="SCAB-Ig"/>
    <property type="match status" value="1"/>
</dbReference>
<dbReference type="InterPro" id="IPR039640">
    <property type="entry name" value="SCAB"/>
</dbReference>
<protein>
    <recommendedName>
        <fullName evidence="8">Stomatal closure-related actin-binding protein 1</fullName>
    </recommendedName>
</protein>
<dbReference type="Gene3D" id="2.60.40.2700">
    <property type="match status" value="1"/>
</dbReference>
<dbReference type="Pfam" id="PF17684">
    <property type="entry name" value="SCAB-PH"/>
    <property type="match status" value="1"/>
</dbReference>
<dbReference type="InterPro" id="IPR032015">
    <property type="entry name" value="SCAB-Ig"/>
</dbReference>
<comment type="caution">
    <text evidence="6">The sequence shown here is derived from an EMBL/GenBank/DDBJ whole genome shotgun (WGS) entry which is preliminary data.</text>
</comment>
<name>A0A8X8ZR97_SALSN</name>